<protein>
    <submittedName>
        <fullName evidence="1">3449_t:CDS:1</fullName>
    </submittedName>
</protein>
<gene>
    <name evidence="1" type="ORF">GMARGA_LOCUS20667</name>
</gene>
<proteinExistence type="predicted"/>
<reference evidence="1 2" key="1">
    <citation type="submission" date="2021-06" db="EMBL/GenBank/DDBJ databases">
        <authorList>
            <person name="Kallberg Y."/>
            <person name="Tangrot J."/>
            <person name="Rosling A."/>
        </authorList>
    </citation>
    <scope>NUCLEOTIDE SEQUENCE [LARGE SCALE GENOMIC DNA]</scope>
    <source>
        <strain evidence="1 2">120-4 pot B 10/14</strain>
    </source>
</reference>
<feature type="non-terminal residue" evidence="1">
    <location>
        <position position="493"/>
    </location>
</feature>
<comment type="caution">
    <text evidence="1">The sequence shown here is derived from an EMBL/GenBank/DDBJ whole genome shotgun (WGS) entry which is preliminary data.</text>
</comment>
<sequence>MRNYFDHIQSTRGFKEKDETFENCARHDDMIPKQVKPNNNSEWYLYRLKKLSKLKLTPSIESNFKQIIEAIHVKFRRRPQQKKRKIDIEEENPSSISSLAIEEEIIEEEILVDPRLDKTGFEIVDIIKDFFKNIEPEEKEDYIITDFKADKFNFEGFFGKNVTIEKMVIKKNSKIIKKARLNFDLEKTKKIEKIDPRVVTFARTIGLGKTTEAKLFEKNLKDKEYKVYRMIEVSMQVSKALKIFYKTKNVLFFQQVVINKYKQIEIFTEINIKDEKTKNYLREQLGLIKLKHCNNCDKDYLSELYDNYEELIHKLYPDCTTFNNKFYICENCCELNECKYGYDDIQLYCNIPNFYESKIFNLDFYISKKIYFVIAKEYFIFGKDKCYNCDDFTYCDGYYNFDKKICKSDYASYFKEYYMLHLYMINSEGKKTIINIKIDYLYFDIKLTDIEKNTIESYIDEFDPDSYETFNCQPFDSTEKFNFIRLYYKTLKE</sequence>
<evidence type="ECO:0000313" key="1">
    <source>
        <dbReference type="EMBL" id="CAG8787319.1"/>
    </source>
</evidence>
<accession>A0ABN7VNB6</accession>
<name>A0ABN7VNB6_GIGMA</name>
<organism evidence="1 2">
    <name type="scientific">Gigaspora margarita</name>
    <dbReference type="NCBI Taxonomy" id="4874"/>
    <lineage>
        <taxon>Eukaryota</taxon>
        <taxon>Fungi</taxon>
        <taxon>Fungi incertae sedis</taxon>
        <taxon>Mucoromycota</taxon>
        <taxon>Glomeromycotina</taxon>
        <taxon>Glomeromycetes</taxon>
        <taxon>Diversisporales</taxon>
        <taxon>Gigasporaceae</taxon>
        <taxon>Gigaspora</taxon>
    </lineage>
</organism>
<dbReference type="EMBL" id="CAJVQB010018337">
    <property type="protein sequence ID" value="CAG8787319.1"/>
    <property type="molecule type" value="Genomic_DNA"/>
</dbReference>
<evidence type="ECO:0000313" key="2">
    <source>
        <dbReference type="Proteomes" id="UP000789901"/>
    </source>
</evidence>
<keyword evidence="2" id="KW-1185">Reference proteome</keyword>
<dbReference type="Proteomes" id="UP000789901">
    <property type="component" value="Unassembled WGS sequence"/>
</dbReference>